<gene>
    <name evidence="2" type="primary">LOC112285751</name>
</gene>
<evidence type="ECO:0000256" key="1">
    <source>
        <dbReference type="SAM" id="Coils"/>
    </source>
</evidence>
<dbReference type="EnsemblPlants" id="Pp3c8_20360V3.3">
    <property type="protein sequence ID" value="Pp3c8_20360V3.3"/>
    <property type="gene ID" value="Pp3c8_20360"/>
</dbReference>
<protein>
    <submittedName>
        <fullName evidence="2">Uncharacterized protein</fullName>
    </submittedName>
</protein>
<reference evidence="2 3" key="2">
    <citation type="journal article" date="2018" name="Plant J.">
        <title>The Physcomitrella patens chromosome-scale assembly reveals moss genome structure and evolution.</title>
        <authorList>
            <person name="Lang D."/>
            <person name="Ullrich K.K."/>
            <person name="Murat F."/>
            <person name="Fuchs J."/>
            <person name="Jenkins J."/>
            <person name="Haas F.B."/>
            <person name="Piednoel M."/>
            <person name="Gundlach H."/>
            <person name="Van Bel M."/>
            <person name="Meyberg R."/>
            <person name="Vives C."/>
            <person name="Morata J."/>
            <person name="Symeonidi A."/>
            <person name="Hiss M."/>
            <person name="Muchero W."/>
            <person name="Kamisugi Y."/>
            <person name="Saleh O."/>
            <person name="Blanc G."/>
            <person name="Decker E.L."/>
            <person name="van Gessel N."/>
            <person name="Grimwood J."/>
            <person name="Hayes R.D."/>
            <person name="Graham S.W."/>
            <person name="Gunter L.E."/>
            <person name="McDaniel S.F."/>
            <person name="Hoernstein S.N.W."/>
            <person name="Larsson A."/>
            <person name="Li F.W."/>
            <person name="Perroud P.F."/>
            <person name="Phillips J."/>
            <person name="Ranjan P."/>
            <person name="Rokshar D.S."/>
            <person name="Rothfels C.J."/>
            <person name="Schneider L."/>
            <person name="Shu S."/>
            <person name="Stevenson D.W."/>
            <person name="Thummler F."/>
            <person name="Tillich M."/>
            <person name="Villarreal Aguilar J.C."/>
            <person name="Widiez T."/>
            <person name="Wong G.K."/>
            <person name="Wymore A."/>
            <person name="Zhang Y."/>
            <person name="Zimmer A.D."/>
            <person name="Quatrano R.S."/>
            <person name="Mayer K.F.X."/>
            <person name="Goodstein D."/>
            <person name="Casacuberta J.M."/>
            <person name="Vandepoele K."/>
            <person name="Reski R."/>
            <person name="Cuming A.C."/>
            <person name="Tuskan G.A."/>
            <person name="Maumus F."/>
            <person name="Salse J."/>
            <person name="Schmutz J."/>
            <person name="Rensing S.A."/>
        </authorList>
    </citation>
    <scope>NUCLEOTIDE SEQUENCE [LARGE SCALE GENOMIC DNA]</scope>
    <source>
        <strain evidence="2 3">cv. Gransden 2004</strain>
    </source>
</reference>
<accession>A0A7I4EKZ5</accession>
<feature type="coiled-coil region" evidence="1">
    <location>
        <begin position="45"/>
        <end position="72"/>
    </location>
</feature>
<sequence length="278" mass="30952">MGHANPVVGLPRKPDSWRWETSNSEYGKFYVTFHKAVENVHELPKEICTKKCEALRKELQEARAQLEKLQISCDHSLAIPVACQTSPTPLKLEDCCDSVTNPVPLSKKVVVTQPSHELKTHGPQPQLEHTKGHSHQAKCVKQKLALRPLAFPRKVGRNYQAEYHDENNEDMEDCKAPTTRNKLGCELICKESGMESRSSSRGSSKDRVLDTAGKRKIVLKQGGLPKKQKGVAIKSTGSDLKQTAAGGGKIPLTQRYNFYRNYGNYPFLAVCTAQQSSV</sequence>
<keyword evidence="3" id="KW-1185">Reference proteome</keyword>
<evidence type="ECO:0000313" key="3">
    <source>
        <dbReference type="Proteomes" id="UP000006727"/>
    </source>
</evidence>
<proteinExistence type="predicted"/>
<dbReference type="Proteomes" id="UP000006727">
    <property type="component" value="Chromosome 8"/>
</dbReference>
<organism evidence="2 3">
    <name type="scientific">Physcomitrium patens</name>
    <name type="common">Spreading-leaved earth moss</name>
    <name type="synonym">Physcomitrella patens</name>
    <dbReference type="NCBI Taxonomy" id="3218"/>
    <lineage>
        <taxon>Eukaryota</taxon>
        <taxon>Viridiplantae</taxon>
        <taxon>Streptophyta</taxon>
        <taxon>Embryophyta</taxon>
        <taxon>Bryophyta</taxon>
        <taxon>Bryophytina</taxon>
        <taxon>Bryopsida</taxon>
        <taxon>Funariidae</taxon>
        <taxon>Funariales</taxon>
        <taxon>Funariaceae</taxon>
        <taxon>Physcomitrium</taxon>
    </lineage>
</organism>
<dbReference type="AlphaFoldDB" id="A0A7I4EKZ5"/>
<reference evidence="2 3" key="1">
    <citation type="journal article" date="2008" name="Science">
        <title>The Physcomitrella genome reveals evolutionary insights into the conquest of land by plants.</title>
        <authorList>
            <person name="Rensing S."/>
            <person name="Lang D."/>
            <person name="Zimmer A."/>
            <person name="Terry A."/>
            <person name="Salamov A."/>
            <person name="Shapiro H."/>
            <person name="Nishiyama T."/>
            <person name="Perroud P.-F."/>
            <person name="Lindquist E."/>
            <person name="Kamisugi Y."/>
            <person name="Tanahashi T."/>
            <person name="Sakakibara K."/>
            <person name="Fujita T."/>
            <person name="Oishi K."/>
            <person name="Shin-I T."/>
            <person name="Kuroki Y."/>
            <person name="Toyoda A."/>
            <person name="Suzuki Y."/>
            <person name="Hashimoto A."/>
            <person name="Yamaguchi K."/>
            <person name="Sugano A."/>
            <person name="Kohara Y."/>
            <person name="Fujiyama A."/>
            <person name="Anterola A."/>
            <person name="Aoki S."/>
            <person name="Ashton N."/>
            <person name="Barbazuk W.B."/>
            <person name="Barker E."/>
            <person name="Bennetzen J."/>
            <person name="Bezanilla M."/>
            <person name="Blankenship R."/>
            <person name="Cho S.H."/>
            <person name="Dutcher S."/>
            <person name="Estelle M."/>
            <person name="Fawcett J.A."/>
            <person name="Gundlach H."/>
            <person name="Hanada K."/>
            <person name="Heyl A."/>
            <person name="Hicks K.A."/>
            <person name="Hugh J."/>
            <person name="Lohr M."/>
            <person name="Mayer K."/>
            <person name="Melkozernov A."/>
            <person name="Murata T."/>
            <person name="Nelson D."/>
            <person name="Pils B."/>
            <person name="Prigge M."/>
            <person name="Reiss B."/>
            <person name="Renner T."/>
            <person name="Rombauts S."/>
            <person name="Rushton P."/>
            <person name="Sanderfoot A."/>
            <person name="Schween G."/>
            <person name="Shiu S.-H."/>
            <person name="Stueber K."/>
            <person name="Theodoulou F.L."/>
            <person name="Tu H."/>
            <person name="Van de Peer Y."/>
            <person name="Verrier P.J."/>
            <person name="Waters E."/>
            <person name="Wood A."/>
            <person name="Yang L."/>
            <person name="Cove D."/>
            <person name="Cuming A."/>
            <person name="Hasebe M."/>
            <person name="Lucas S."/>
            <person name="Mishler D.B."/>
            <person name="Reski R."/>
            <person name="Grigoriev I."/>
            <person name="Quatrano R.S."/>
            <person name="Boore J.L."/>
        </authorList>
    </citation>
    <scope>NUCLEOTIDE SEQUENCE [LARGE SCALE GENOMIC DNA]</scope>
    <source>
        <strain evidence="2 3">cv. Gransden 2004</strain>
    </source>
</reference>
<reference evidence="2" key="3">
    <citation type="submission" date="2020-12" db="UniProtKB">
        <authorList>
            <consortium name="EnsemblPlants"/>
        </authorList>
    </citation>
    <scope>IDENTIFICATION</scope>
</reference>
<dbReference type="Gramene" id="Pp3c8_20360V3.3">
    <property type="protein sequence ID" value="Pp3c8_20360V3.3"/>
    <property type="gene ID" value="Pp3c8_20360"/>
</dbReference>
<evidence type="ECO:0000313" key="2">
    <source>
        <dbReference type="EnsemblPlants" id="Pp3c8_20360V3.3"/>
    </source>
</evidence>
<name>A0A7I4EKZ5_PHYPA</name>
<dbReference type="EMBL" id="ABEU02000008">
    <property type="status" value="NOT_ANNOTATED_CDS"/>
    <property type="molecule type" value="Genomic_DNA"/>
</dbReference>
<keyword evidence="1" id="KW-0175">Coiled coil</keyword>